<dbReference type="GO" id="GO:0005524">
    <property type="term" value="F:ATP binding"/>
    <property type="evidence" value="ECO:0007669"/>
    <property type="project" value="UniProtKB-KW"/>
</dbReference>
<keyword evidence="3" id="KW-1185">Reference proteome</keyword>
<proteinExistence type="predicted"/>
<evidence type="ECO:0000313" key="2">
    <source>
        <dbReference type="EMBL" id="THD06494.1"/>
    </source>
</evidence>
<evidence type="ECO:0000259" key="1">
    <source>
        <dbReference type="Pfam" id="PF01902"/>
    </source>
</evidence>
<reference evidence="2 3" key="1">
    <citation type="submission" date="2017-02" db="EMBL/GenBank/DDBJ databases">
        <title>Whole genome sequencing of Rhodanobacter lindaniclasticus DSM 17932.</title>
        <authorList>
            <person name="Kumar S."/>
            <person name="Patil P."/>
            <person name="Patil P.B."/>
        </authorList>
    </citation>
    <scope>NUCLEOTIDE SEQUENCE [LARGE SCALE GENOMIC DNA]</scope>
    <source>
        <strain evidence="2 3">DSM 17932</strain>
    </source>
</reference>
<feature type="domain" description="Diphthamide synthase" evidence="1">
    <location>
        <begin position="8"/>
        <end position="209"/>
    </location>
</feature>
<dbReference type="Gene3D" id="3.40.50.620">
    <property type="entry name" value="HUPs"/>
    <property type="match status" value="1"/>
</dbReference>
<comment type="caution">
    <text evidence="2">The sequence shown here is derived from an EMBL/GenBank/DDBJ whole genome shotgun (WGS) entry which is preliminary data.</text>
</comment>
<dbReference type="AlphaFoldDB" id="A0A4S3KEY9"/>
<gene>
    <name evidence="2" type="ORF">B1991_12745</name>
</gene>
<sequence>MTTPILLAWSGGKDCLLALQRLLADPAWQVVGLLTTVNRNYQRVAMHGVHREVLLAQTSALGLPLVEVLLDWPGSNEAYEKAHANALVEARMRWPGIRHCAFGDLYLEDVRDYRVRQLGRENWRAVFPLWGEDTTALSRRFVGEGHRAVLCCVDTQQLDGDFCGRDYDAGLLDALPAGVDPCGERGEFHTLSYAGPLFRHPLRLRRGESVLRDERFQYTDFLLDKHAGPA</sequence>
<dbReference type="SUPFAM" id="SSF52402">
    <property type="entry name" value="Adenine nucleotide alpha hydrolases-like"/>
    <property type="match status" value="1"/>
</dbReference>
<dbReference type="Gene3D" id="3.90.1490.10">
    <property type="entry name" value="putative n-type atp pyrophosphatase, domain 2"/>
    <property type="match status" value="1"/>
</dbReference>
<name>A0A4S3KEY9_9GAMM</name>
<dbReference type="OrthoDB" id="3572539at2"/>
<keyword evidence="2" id="KW-0067">ATP-binding</keyword>
<dbReference type="EMBL" id="MWIO01000033">
    <property type="protein sequence ID" value="THD06494.1"/>
    <property type="molecule type" value="Genomic_DNA"/>
</dbReference>
<dbReference type="Proteomes" id="UP000306317">
    <property type="component" value="Unassembled WGS sequence"/>
</dbReference>
<dbReference type="InterPro" id="IPR014729">
    <property type="entry name" value="Rossmann-like_a/b/a_fold"/>
</dbReference>
<dbReference type="InterPro" id="IPR002761">
    <property type="entry name" value="Diphthami_syn_dom"/>
</dbReference>
<dbReference type="Pfam" id="PF01902">
    <property type="entry name" value="Diphthami_syn_2"/>
    <property type="match status" value="1"/>
</dbReference>
<evidence type="ECO:0000313" key="3">
    <source>
        <dbReference type="Proteomes" id="UP000306317"/>
    </source>
</evidence>
<keyword evidence="2" id="KW-0547">Nucleotide-binding</keyword>
<protein>
    <submittedName>
        <fullName evidence="2">ATP-binding protein</fullName>
    </submittedName>
</protein>
<organism evidence="2 3">
    <name type="scientific">Rhodanobacter lindaniclasticus</name>
    <dbReference type="NCBI Taxonomy" id="75310"/>
    <lineage>
        <taxon>Bacteria</taxon>
        <taxon>Pseudomonadati</taxon>
        <taxon>Pseudomonadota</taxon>
        <taxon>Gammaproteobacteria</taxon>
        <taxon>Lysobacterales</taxon>
        <taxon>Rhodanobacteraceae</taxon>
        <taxon>Rhodanobacter</taxon>
    </lineage>
</organism>
<dbReference type="RefSeq" id="WP_136259066.1">
    <property type="nucleotide sequence ID" value="NZ_MWIO01000033.1"/>
</dbReference>
<accession>A0A4S3KEY9</accession>